<evidence type="ECO:0000256" key="1">
    <source>
        <dbReference type="SAM" id="MobiDB-lite"/>
    </source>
</evidence>
<gene>
    <name evidence="2" type="ORF">CYMTET_23591</name>
</gene>
<dbReference type="EMBL" id="LGRX02012151">
    <property type="protein sequence ID" value="KAK3267876.1"/>
    <property type="molecule type" value="Genomic_DNA"/>
</dbReference>
<protein>
    <submittedName>
        <fullName evidence="2">Uncharacterized protein</fullName>
    </submittedName>
</protein>
<reference evidence="2 3" key="1">
    <citation type="journal article" date="2015" name="Genome Biol. Evol.">
        <title>Comparative Genomics of a Bacterivorous Green Alga Reveals Evolutionary Causalities and Consequences of Phago-Mixotrophic Mode of Nutrition.</title>
        <authorList>
            <person name="Burns J.A."/>
            <person name="Paasch A."/>
            <person name="Narechania A."/>
            <person name="Kim E."/>
        </authorList>
    </citation>
    <scope>NUCLEOTIDE SEQUENCE [LARGE SCALE GENOMIC DNA]</scope>
    <source>
        <strain evidence="2 3">PLY_AMNH</strain>
    </source>
</reference>
<comment type="caution">
    <text evidence="2">The sequence shown here is derived from an EMBL/GenBank/DDBJ whole genome shotgun (WGS) entry which is preliminary data.</text>
</comment>
<proteinExistence type="predicted"/>
<evidence type="ECO:0000313" key="2">
    <source>
        <dbReference type="EMBL" id="KAK3267876.1"/>
    </source>
</evidence>
<evidence type="ECO:0000313" key="3">
    <source>
        <dbReference type="Proteomes" id="UP001190700"/>
    </source>
</evidence>
<organism evidence="2 3">
    <name type="scientific">Cymbomonas tetramitiformis</name>
    <dbReference type="NCBI Taxonomy" id="36881"/>
    <lineage>
        <taxon>Eukaryota</taxon>
        <taxon>Viridiplantae</taxon>
        <taxon>Chlorophyta</taxon>
        <taxon>Pyramimonadophyceae</taxon>
        <taxon>Pyramimonadales</taxon>
        <taxon>Pyramimonadaceae</taxon>
        <taxon>Cymbomonas</taxon>
    </lineage>
</organism>
<sequence length="185" mass="20466">MLRKRRQEPLKKEVEHILSRANAKAFVYDALIKASARSTERHDENSPQEGVEGSEAAKDSSTDCFDKITKAAGRLDDQRVKKIKLKRVTALRHHIRPAFDIEYSSPAPPSASSAVSCCDWASSCHRKRLNALWPSSQKDAACSSHPQPVHILQFQTCLGHAHVLPMPEAEAIATAFTPSRMLVAS</sequence>
<accession>A0AAE0FZ06</accession>
<dbReference type="AlphaFoldDB" id="A0AAE0FZ06"/>
<name>A0AAE0FZ06_9CHLO</name>
<dbReference type="Proteomes" id="UP001190700">
    <property type="component" value="Unassembled WGS sequence"/>
</dbReference>
<feature type="region of interest" description="Disordered" evidence="1">
    <location>
        <begin position="36"/>
        <end position="58"/>
    </location>
</feature>
<keyword evidence="3" id="KW-1185">Reference proteome</keyword>